<dbReference type="InterPro" id="IPR045584">
    <property type="entry name" value="Pilin-like"/>
</dbReference>
<evidence type="ECO:0000256" key="4">
    <source>
        <dbReference type="SAM" id="Phobius"/>
    </source>
</evidence>
<dbReference type="SUPFAM" id="SSF54523">
    <property type="entry name" value="Pili subunits"/>
    <property type="match status" value="1"/>
</dbReference>
<keyword evidence="6" id="KW-1185">Reference proteome</keyword>
<name>A0A9X2WV47_9GAMM</name>
<dbReference type="Proteomes" id="UP001155604">
    <property type="component" value="Unassembled WGS sequence"/>
</dbReference>
<keyword evidence="4" id="KW-1133">Transmembrane helix</keyword>
<dbReference type="Pfam" id="PF07963">
    <property type="entry name" value="N_methyl"/>
    <property type="match status" value="1"/>
</dbReference>
<keyword evidence="4" id="KW-0812">Transmembrane</keyword>
<proteinExistence type="inferred from homology"/>
<dbReference type="PANTHER" id="PTHR30093:SF34">
    <property type="entry name" value="PREPILIN PEPTIDASE-DEPENDENT PROTEIN D"/>
    <property type="match status" value="1"/>
</dbReference>
<evidence type="ECO:0000256" key="3">
    <source>
        <dbReference type="RuleBase" id="RU000389"/>
    </source>
</evidence>
<dbReference type="EMBL" id="JAMTCC010000018">
    <property type="protein sequence ID" value="MCT7946033.1"/>
    <property type="molecule type" value="Genomic_DNA"/>
</dbReference>
<evidence type="ECO:0000313" key="5">
    <source>
        <dbReference type="EMBL" id="MCT7946033.1"/>
    </source>
</evidence>
<dbReference type="AlphaFoldDB" id="A0A9X2WV47"/>
<dbReference type="Pfam" id="PF00114">
    <property type="entry name" value="Pilin"/>
    <property type="match status" value="1"/>
</dbReference>
<evidence type="ECO:0000256" key="1">
    <source>
        <dbReference type="ARBA" id="ARBA00005233"/>
    </source>
</evidence>
<dbReference type="GO" id="GO:0044096">
    <property type="term" value="C:type IV pilus"/>
    <property type="evidence" value="ECO:0007669"/>
    <property type="project" value="TreeGrafter"/>
</dbReference>
<dbReference type="GO" id="GO:0007155">
    <property type="term" value="P:cell adhesion"/>
    <property type="evidence" value="ECO:0007669"/>
    <property type="project" value="InterPro"/>
</dbReference>
<evidence type="ECO:0000313" key="6">
    <source>
        <dbReference type="Proteomes" id="UP001155604"/>
    </source>
</evidence>
<sequence>MNLNKVLSKKAQGFTLIELMIVVAIIGILAAIALPAYQTYTKKAKFSEVLLATSAFKTAFEVSAQSGKFAALADADAGTLGLPAAVGATGVVTSVTIADGVITATGTAAVDSATYTLTPNGITAPIQWTQGGTCLTLGLC</sequence>
<dbReference type="NCBIfam" id="TIGR02532">
    <property type="entry name" value="IV_pilin_GFxxxE"/>
    <property type="match status" value="1"/>
</dbReference>
<dbReference type="InterPro" id="IPR001082">
    <property type="entry name" value="Pilin"/>
</dbReference>
<keyword evidence="3" id="KW-0281">Fimbrium</keyword>
<feature type="transmembrane region" description="Helical" evidence="4">
    <location>
        <begin position="12"/>
        <end position="37"/>
    </location>
</feature>
<dbReference type="PANTHER" id="PTHR30093">
    <property type="entry name" value="GENERAL SECRETION PATHWAY PROTEIN G"/>
    <property type="match status" value="1"/>
</dbReference>
<accession>A0A9X2WV47</accession>
<reference evidence="5" key="1">
    <citation type="journal article" date="2023" name="Int. J. Syst. Evol. Microbiol.">
        <title>&lt;i&gt;Shewanella septentrionalis&lt;/i&gt; sp. nov. and &lt;i&gt;Shewanella holmiensis&lt;/i&gt; sp. nov., isolated from Baltic Sea water and sediments.</title>
        <authorList>
            <person name="Martin-Rodriguez A.J."/>
            <person name="Thorell K."/>
            <person name="Joffre E."/>
            <person name="Jensie-Markopoulos S."/>
            <person name="Moore E.R.B."/>
            <person name="Sjoling A."/>
        </authorList>
    </citation>
    <scope>NUCLEOTIDE SEQUENCE</scope>
    <source>
        <strain evidence="5">SP1W3</strain>
    </source>
</reference>
<dbReference type="InterPro" id="IPR012902">
    <property type="entry name" value="N_methyl_site"/>
</dbReference>
<dbReference type="PROSITE" id="PS00409">
    <property type="entry name" value="PROKAR_NTER_METHYL"/>
    <property type="match status" value="1"/>
</dbReference>
<organism evidence="5 6">
    <name type="scientific">Shewanella septentrionalis</name>
    <dbReference type="NCBI Taxonomy" id="2952223"/>
    <lineage>
        <taxon>Bacteria</taxon>
        <taxon>Pseudomonadati</taxon>
        <taxon>Pseudomonadota</taxon>
        <taxon>Gammaproteobacteria</taxon>
        <taxon>Alteromonadales</taxon>
        <taxon>Shewanellaceae</taxon>
        <taxon>Shewanella</taxon>
    </lineage>
</organism>
<keyword evidence="2" id="KW-0488">Methylation</keyword>
<dbReference type="Gene3D" id="3.30.700.10">
    <property type="entry name" value="Glycoprotein, Type 4 Pilin"/>
    <property type="match status" value="1"/>
</dbReference>
<evidence type="ECO:0000256" key="2">
    <source>
        <dbReference type="ARBA" id="ARBA00022481"/>
    </source>
</evidence>
<gene>
    <name evidence="5" type="ORF">NE536_11780</name>
</gene>
<keyword evidence="4" id="KW-0472">Membrane</keyword>
<comment type="similarity">
    <text evidence="1 3">Belongs to the N-Me-Phe pilin family.</text>
</comment>
<comment type="caution">
    <text evidence="5">The sequence shown here is derived from an EMBL/GenBank/DDBJ whole genome shotgun (WGS) entry which is preliminary data.</text>
</comment>
<protein>
    <submittedName>
        <fullName evidence="5">Prepilin-type N-terminal cleavage/methylation domain-containing protein</fullName>
    </submittedName>
</protein>
<dbReference type="GO" id="GO:0043107">
    <property type="term" value="P:type IV pilus-dependent motility"/>
    <property type="evidence" value="ECO:0007669"/>
    <property type="project" value="TreeGrafter"/>
</dbReference>